<protein>
    <submittedName>
        <fullName evidence="2">Uncharacterized protein</fullName>
    </submittedName>
</protein>
<reference evidence="2 3" key="1">
    <citation type="submission" date="2019-06" db="EMBL/GenBank/DDBJ databases">
        <authorList>
            <person name="Broberg M."/>
        </authorList>
    </citation>
    <scope>NUCLEOTIDE SEQUENCE [LARGE SCALE GENOMIC DNA]</scope>
</reference>
<keyword evidence="1" id="KW-0472">Membrane</keyword>
<gene>
    <name evidence="2" type="ORF">CLO192961_LOCUS147922</name>
</gene>
<sequence length="134" mass="14604">MSNLFQRAPEGCRSDSIPSGGIDHVLNPDLKFGYVPWTNNTEGAAKTCCEDSPIIVYDDCWLICELPDSIQKKIKEEDISTASAFSSCIRLNWPKNASMSALAVGGSSPAMHSAMVPNFGQLVLLVFGLLFFTR</sequence>
<keyword evidence="1" id="KW-0812">Transmembrane</keyword>
<feature type="transmembrane region" description="Helical" evidence="1">
    <location>
        <begin position="114"/>
        <end position="132"/>
    </location>
</feature>
<evidence type="ECO:0000313" key="2">
    <source>
        <dbReference type="EMBL" id="VUC24615.1"/>
    </source>
</evidence>
<proteinExistence type="predicted"/>
<comment type="caution">
    <text evidence="2">The sequence shown here is derived from an EMBL/GenBank/DDBJ whole genome shotgun (WGS) entry which is preliminary data.</text>
</comment>
<keyword evidence="1" id="KW-1133">Transmembrane helix</keyword>
<organism evidence="2 3">
    <name type="scientific">Bionectria ochroleuca</name>
    <name type="common">Gliocladium roseum</name>
    <dbReference type="NCBI Taxonomy" id="29856"/>
    <lineage>
        <taxon>Eukaryota</taxon>
        <taxon>Fungi</taxon>
        <taxon>Dikarya</taxon>
        <taxon>Ascomycota</taxon>
        <taxon>Pezizomycotina</taxon>
        <taxon>Sordariomycetes</taxon>
        <taxon>Hypocreomycetidae</taxon>
        <taxon>Hypocreales</taxon>
        <taxon>Bionectriaceae</taxon>
        <taxon>Clonostachys</taxon>
    </lineage>
</organism>
<evidence type="ECO:0000313" key="3">
    <source>
        <dbReference type="Proteomes" id="UP000766486"/>
    </source>
</evidence>
<dbReference type="EMBL" id="CABFNS010000722">
    <property type="protein sequence ID" value="VUC24615.1"/>
    <property type="molecule type" value="Genomic_DNA"/>
</dbReference>
<dbReference type="Proteomes" id="UP000766486">
    <property type="component" value="Unassembled WGS sequence"/>
</dbReference>
<evidence type="ECO:0000256" key="1">
    <source>
        <dbReference type="SAM" id="Phobius"/>
    </source>
</evidence>
<accession>A0ABY6U0X5</accession>
<keyword evidence="3" id="KW-1185">Reference proteome</keyword>
<name>A0ABY6U0X5_BIOOC</name>